<feature type="active site" description="Acyl-ester intermediate" evidence="5">
    <location>
        <position position="267"/>
    </location>
</feature>
<dbReference type="GO" id="GO:0003990">
    <property type="term" value="F:acetylcholinesterase activity"/>
    <property type="evidence" value="ECO:0007669"/>
    <property type="project" value="TreeGrafter"/>
</dbReference>
<dbReference type="GO" id="GO:0019695">
    <property type="term" value="P:choline metabolic process"/>
    <property type="evidence" value="ECO:0007669"/>
    <property type="project" value="TreeGrafter"/>
</dbReference>
<evidence type="ECO:0000256" key="5">
    <source>
        <dbReference type="PIRSR" id="PIRSR600997-1"/>
    </source>
</evidence>
<evidence type="ECO:0000256" key="4">
    <source>
        <dbReference type="ARBA" id="ARBA00023157"/>
    </source>
</evidence>
<dbReference type="InterPro" id="IPR000997">
    <property type="entry name" value="Cholinesterase"/>
</dbReference>
<dbReference type="GO" id="GO:0005886">
    <property type="term" value="C:plasma membrane"/>
    <property type="evidence" value="ECO:0007669"/>
    <property type="project" value="TreeGrafter"/>
</dbReference>
<keyword evidence="6" id="KW-0732">Signal</keyword>
<proteinExistence type="inferred from homology"/>
<dbReference type="PROSITE" id="PS00122">
    <property type="entry name" value="CARBOXYLESTERASE_B_1"/>
    <property type="match status" value="1"/>
</dbReference>
<dbReference type="EC" id="3.1.4.11" evidence="8"/>
<keyword evidence="2" id="KW-0719">Serine esterase</keyword>
<comment type="caution">
    <text evidence="8">The sequence shown here is derived from an EMBL/GenBank/DDBJ whole genome shotgun (WGS) entry which is preliminary data.</text>
</comment>
<keyword evidence="4" id="KW-1015">Disulfide bond</keyword>
<organism evidence="8 9">
    <name type="scientific">Brachionus plicatilis</name>
    <name type="common">Marine rotifer</name>
    <name type="synonym">Brachionus muelleri</name>
    <dbReference type="NCBI Taxonomy" id="10195"/>
    <lineage>
        <taxon>Eukaryota</taxon>
        <taxon>Metazoa</taxon>
        <taxon>Spiralia</taxon>
        <taxon>Gnathifera</taxon>
        <taxon>Rotifera</taxon>
        <taxon>Eurotatoria</taxon>
        <taxon>Monogononta</taxon>
        <taxon>Pseudotrocha</taxon>
        <taxon>Ploima</taxon>
        <taxon>Brachionidae</taxon>
        <taxon>Brachionus</taxon>
    </lineage>
</organism>
<evidence type="ECO:0000256" key="1">
    <source>
        <dbReference type="ARBA" id="ARBA00005964"/>
    </source>
</evidence>
<dbReference type="GO" id="GO:0035556">
    <property type="term" value="P:intracellular signal transduction"/>
    <property type="evidence" value="ECO:0007669"/>
    <property type="project" value="InterPro"/>
</dbReference>
<keyword evidence="3 8" id="KW-0378">Hydrolase</keyword>
<dbReference type="PROSITE" id="PS50008">
    <property type="entry name" value="PIPLC_Y_DOMAIN"/>
    <property type="match status" value="1"/>
</dbReference>
<evidence type="ECO:0000256" key="2">
    <source>
        <dbReference type="ARBA" id="ARBA00022487"/>
    </source>
</evidence>
<dbReference type="EC" id="3.1.1.8" evidence="8"/>
<dbReference type="SUPFAM" id="SSF53474">
    <property type="entry name" value="alpha/beta-Hydrolases"/>
    <property type="match status" value="1"/>
</dbReference>
<evidence type="ECO:0000259" key="7">
    <source>
        <dbReference type="PROSITE" id="PS50008"/>
    </source>
</evidence>
<name>A0A3M7TAI5_BRAPC</name>
<feature type="chain" id="PRO_5018303384" evidence="6">
    <location>
        <begin position="20"/>
        <end position="719"/>
    </location>
</feature>
<evidence type="ECO:0000256" key="6">
    <source>
        <dbReference type="SAM" id="SignalP"/>
    </source>
</evidence>
<dbReference type="GO" id="GO:0006629">
    <property type="term" value="P:lipid metabolic process"/>
    <property type="evidence" value="ECO:0007669"/>
    <property type="project" value="InterPro"/>
</dbReference>
<feature type="active site" description="Charge relay system" evidence="5">
    <location>
        <position position="595"/>
    </location>
</feature>
<dbReference type="PANTHER" id="PTHR43918:SF15">
    <property type="entry name" value="CARBOXYLIC ESTER HYDROLASE"/>
    <property type="match status" value="1"/>
</dbReference>
<dbReference type="Proteomes" id="UP000276133">
    <property type="component" value="Unassembled WGS sequence"/>
</dbReference>
<feature type="active site" description="Charge relay system" evidence="5">
    <location>
        <position position="423"/>
    </location>
</feature>
<sequence length="719" mass="83833">MRNTIALLFLALTFSKLGSYRTRCEQETVRVDRSKEPVRIKLKNGQQLIGNRKVVRIEKKFSIQEKIVYEFLGIPFAQAPLGEKRFEFPHKLTHVLPQNIYDATYSRSSCWQEFDTTFPGFRGSEMWNPPNGVSEDCLYFNLWVPVTKEQDSLLYNNHQRLNYYPNAFRSDREKLRPTLFWIYGGSFNSGSSNLKITDGTIISSFEDAIMISSNYRVGPFGFLFLNSSSAPGNAGLADQVMALEWYKENYLDYFGGSRDQICLFGESAGSISINLLLLSNKAHIFNRGILQSLSSYLDIGFRKPHDALKISLDLAQKVGCVGINESFTKNKAALNLNNLDTTASQADLSRLQKEIHKCLLKQNSSILSQLQFEVEYVNDHLKMQFLPTMDYHGLIADDPLDFRFEKLKAKVQHEILIGINYDESTFFSFYNYYGNYFDFDKFLKPTMTYDNEFVFERLVESLRTKKVPYFKISSVDFGQKPIVQITYSKKQNQLVNEHFFNKYTKCLFDLYSNEHNKYRNWDGSDLNFDLDASGNKSPQLAWKKLSKMVSDVIYSCPTIKLANRYNVENSSNTYFYRFSKRSRKNPWPEWLGVIHGYEIEYIFGMPWVDKKNFDDDDRELSRLMMSYWANFARTGKLSSPHDRLSKRDFFVELGPMSRNLTEQEELEMFNSGYPMCDYLNNYVKPDHEYAGQLEQCLNYQNDKMLSLSSTVSNYDIYYR</sequence>
<dbReference type="EMBL" id="REGN01000054">
    <property type="protein sequence ID" value="RNA44830.1"/>
    <property type="molecule type" value="Genomic_DNA"/>
</dbReference>
<dbReference type="InterPro" id="IPR019826">
    <property type="entry name" value="Carboxylesterase_B_AS"/>
</dbReference>
<dbReference type="InterPro" id="IPR002018">
    <property type="entry name" value="CarbesteraseB"/>
</dbReference>
<gene>
    <name evidence="8" type="ORF">BpHYR1_009760</name>
</gene>
<evidence type="ECO:0000256" key="3">
    <source>
        <dbReference type="ARBA" id="ARBA00022801"/>
    </source>
</evidence>
<comment type="similarity">
    <text evidence="1">Belongs to the type-B carboxylesterase/lipase family.</text>
</comment>
<reference evidence="8 9" key="1">
    <citation type="journal article" date="2018" name="Sci. Rep.">
        <title>Genomic signatures of local adaptation to the degree of environmental predictability in rotifers.</title>
        <authorList>
            <person name="Franch-Gras L."/>
            <person name="Hahn C."/>
            <person name="Garcia-Roger E.M."/>
            <person name="Carmona M.J."/>
            <person name="Serra M."/>
            <person name="Gomez A."/>
        </authorList>
    </citation>
    <scope>NUCLEOTIDE SEQUENCE [LARGE SCALE GENOMIC DNA]</scope>
    <source>
        <strain evidence="8">HYR1</strain>
    </source>
</reference>
<dbReference type="PANTHER" id="PTHR43918">
    <property type="entry name" value="ACETYLCHOLINESTERASE"/>
    <property type="match status" value="1"/>
</dbReference>
<evidence type="ECO:0000313" key="8">
    <source>
        <dbReference type="EMBL" id="RNA44830.1"/>
    </source>
</evidence>
<keyword evidence="9" id="KW-1185">Reference proteome</keyword>
<dbReference type="PRINTS" id="PR00878">
    <property type="entry name" value="CHOLNESTRASE"/>
</dbReference>
<dbReference type="Pfam" id="PF00135">
    <property type="entry name" value="COesterase"/>
    <property type="match status" value="1"/>
</dbReference>
<dbReference type="OrthoDB" id="408631at2759"/>
<dbReference type="AlphaFoldDB" id="A0A3M7TAI5"/>
<feature type="domain" description="PI-PLC Y-box" evidence="7">
    <location>
        <begin position="155"/>
        <end position="184"/>
    </location>
</feature>
<protein>
    <submittedName>
        <fullName evidence="8">Cholinesterase isoform X1</fullName>
        <ecNumber evidence="8">3.1.1.1</ecNumber>
        <ecNumber evidence="8">3.1.1.8</ecNumber>
        <ecNumber evidence="8">3.1.4.11</ecNumber>
    </submittedName>
</protein>
<dbReference type="GO" id="GO:0106435">
    <property type="term" value="F:carboxylesterase activity"/>
    <property type="evidence" value="ECO:0007669"/>
    <property type="project" value="UniProtKB-EC"/>
</dbReference>
<dbReference type="GO" id="GO:0005615">
    <property type="term" value="C:extracellular space"/>
    <property type="evidence" value="ECO:0007669"/>
    <property type="project" value="TreeGrafter"/>
</dbReference>
<feature type="signal peptide" evidence="6">
    <location>
        <begin position="1"/>
        <end position="19"/>
    </location>
</feature>
<accession>A0A3M7TAI5</accession>
<dbReference type="GO" id="GO:0006581">
    <property type="term" value="P:acetylcholine catabolic process"/>
    <property type="evidence" value="ECO:0007669"/>
    <property type="project" value="TreeGrafter"/>
</dbReference>
<dbReference type="InterPro" id="IPR050654">
    <property type="entry name" value="AChE-related_enzymes"/>
</dbReference>
<dbReference type="STRING" id="10195.A0A3M7TAI5"/>
<evidence type="ECO:0000313" key="9">
    <source>
        <dbReference type="Proteomes" id="UP000276133"/>
    </source>
</evidence>
<dbReference type="InterPro" id="IPR029058">
    <property type="entry name" value="AB_hydrolase_fold"/>
</dbReference>
<dbReference type="Gene3D" id="3.40.50.1820">
    <property type="entry name" value="alpha/beta hydrolase"/>
    <property type="match status" value="1"/>
</dbReference>
<dbReference type="GO" id="GO:0004435">
    <property type="term" value="F:phosphatidylinositol-4,5-bisphosphate phospholipase C activity"/>
    <property type="evidence" value="ECO:0007669"/>
    <property type="project" value="UniProtKB-EC"/>
</dbReference>
<dbReference type="EC" id="3.1.1.1" evidence="8"/>
<dbReference type="InterPro" id="IPR001711">
    <property type="entry name" value="PLipase_C_Pinositol-sp_Y"/>
</dbReference>